<dbReference type="PANTHER" id="PTHR12305">
    <property type="entry name" value="PHOSPHATASE WITH HOMOLOGY TO TENSIN"/>
    <property type="match status" value="1"/>
</dbReference>
<dbReference type="AlphaFoldDB" id="A0A196SD28"/>
<feature type="compositionally biased region" description="Basic and acidic residues" evidence="2">
    <location>
        <begin position="289"/>
        <end position="301"/>
    </location>
</feature>
<sequence length="319" mass="35796">MTLLFVLEWVVRCILVSEQHNWCRDGYDIVALLASLSCGFISADLSSVEEGFVRLILLARIVRDYLVFAQLISLFSNDVRRIFNRSRARQKEKNLDITYISSRIIAMSWPGSLWESVWRNSITDVEDFLNRKHMGHYWVLNLCEEGEYSGKKRAQFFGGRYTHYCIQDHNPCSLNQLKAIVYECTEWLAQDPANVIAVHCKGGKGRTGMIIACLLLRQGIQCDPAVALDFFAAKRTSSDVKPGDEGKMKMKLQRVSSGSLADPVRVLLRLLPGPRDGEAAARAPGDGGGARERARVEREQHLAALPGEGRAEQVRLRGG</sequence>
<feature type="region of interest" description="Disordered" evidence="2">
    <location>
        <begin position="275"/>
        <end position="319"/>
    </location>
</feature>
<feature type="signal peptide" evidence="3">
    <location>
        <begin position="1"/>
        <end position="19"/>
    </location>
</feature>
<dbReference type="PROSITE" id="PS00383">
    <property type="entry name" value="TYR_PHOSPHATASE_1"/>
    <property type="match status" value="1"/>
</dbReference>
<dbReference type="STRING" id="478820.A0A196SD28"/>
<evidence type="ECO:0000259" key="4">
    <source>
        <dbReference type="PROSITE" id="PS50056"/>
    </source>
</evidence>
<organism evidence="6 7">
    <name type="scientific">Blastocystis sp. subtype 1 (strain ATCC 50177 / NandII)</name>
    <dbReference type="NCBI Taxonomy" id="478820"/>
    <lineage>
        <taxon>Eukaryota</taxon>
        <taxon>Sar</taxon>
        <taxon>Stramenopiles</taxon>
        <taxon>Bigyra</taxon>
        <taxon>Opalozoa</taxon>
        <taxon>Opalinata</taxon>
        <taxon>Blastocystidae</taxon>
        <taxon>Blastocystis</taxon>
    </lineage>
</organism>
<evidence type="ECO:0000259" key="5">
    <source>
        <dbReference type="PROSITE" id="PS51181"/>
    </source>
</evidence>
<feature type="domain" description="Phosphatase tensin-type" evidence="5">
    <location>
        <begin position="86"/>
        <end position="274"/>
    </location>
</feature>
<feature type="chain" id="PRO_5008274546" evidence="3">
    <location>
        <begin position="20"/>
        <end position="319"/>
    </location>
</feature>
<dbReference type="GO" id="GO:0016314">
    <property type="term" value="F:phosphatidylinositol-3,4,5-trisphosphate 3-phosphatase activity"/>
    <property type="evidence" value="ECO:0007669"/>
    <property type="project" value="TreeGrafter"/>
</dbReference>
<dbReference type="OrthoDB" id="16692at2759"/>
<evidence type="ECO:0000256" key="1">
    <source>
        <dbReference type="ARBA" id="ARBA00022801"/>
    </source>
</evidence>
<dbReference type="GO" id="GO:0005829">
    <property type="term" value="C:cytosol"/>
    <property type="evidence" value="ECO:0007669"/>
    <property type="project" value="TreeGrafter"/>
</dbReference>
<protein>
    <submittedName>
        <fullName evidence="6">Phosphatidylinositol 3,4,5-trisphosphate 3-phosphatase TPTE2</fullName>
    </submittedName>
</protein>
<evidence type="ECO:0000256" key="3">
    <source>
        <dbReference type="SAM" id="SignalP"/>
    </source>
</evidence>
<feature type="domain" description="Tyrosine specific protein phosphatases" evidence="4">
    <location>
        <begin position="175"/>
        <end position="226"/>
    </location>
</feature>
<feature type="compositionally biased region" description="Low complexity" evidence="2">
    <location>
        <begin position="275"/>
        <end position="284"/>
    </location>
</feature>
<dbReference type="PROSITE" id="PS50056">
    <property type="entry name" value="TYR_PHOSPHATASE_2"/>
    <property type="match status" value="1"/>
</dbReference>
<dbReference type="Gene3D" id="3.90.190.10">
    <property type="entry name" value="Protein tyrosine phosphatase superfamily"/>
    <property type="match status" value="1"/>
</dbReference>
<comment type="caution">
    <text evidence="6">The sequence shown here is derived from an EMBL/GenBank/DDBJ whole genome shotgun (WGS) entry which is preliminary data.</text>
</comment>
<dbReference type="EMBL" id="LXWW01000281">
    <property type="protein sequence ID" value="OAO14216.1"/>
    <property type="molecule type" value="Genomic_DNA"/>
</dbReference>
<keyword evidence="7" id="KW-1185">Reference proteome</keyword>
<dbReference type="InterPro" id="IPR057023">
    <property type="entry name" value="PTP-SAK"/>
</dbReference>
<dbReference type="Proteomes" id="UP000078348">
    <property type="component" value="Unassembled WGS sequence"/>
</dbReference>
<keyword evidence="3" id="KW-0732">Signal</keyword>
<feature type="compositionally biased region" description="Basic and acidic residues" evidence="2">
    <location>
        <begin position="309"/>
        <end position="319"/>
    </location>
</feature>
<dbReference type="SUPFAM" id="SSF52799">
    <property type="entry name" value="(Phosphotyrosine protein) phosphatases II"/>
    <property type="match status" value="1"/>
</dbReference>
<reference evidence="6 7" key="1">
    <citation type="submission" date="2016-05" db="EMBL/GenBank/DDBJ databases">
        <title>Nuclear genome of Blastocystis sp. subtype 1 NandII.</title>
        <authorList>
            <person name="Gentekaki E."/>
            <person name="Curtis B."/>
            <person name="Stairs C."/>
            <person name="Eme L."/>
            <person name="Herman E."/>
            <person name="Klimes V."/>
            <person name="Arias M.C."/>
            <person name="Elias M."/>
            <person name="Hilliou F."/>
            <person name="Klute M."/>
            <person name="Malik S.-B."/>
            <person name="Pightling A."/>
            <person name="Rachubinski R."/>
            <person name="Salas D."/>
            <person name="Schlacht A."/>
            <person name="Suga H."/>
            <person name="Archibald J."/>
            <person name="Ball S.G."/>
            <person name="Clark G."/>
            <person name="Dacks J."/>
            <person name="Van Der Giezen M."/>
            <person name="Tsaousis A."/>
            <person name="Roger A."/>
        </authorList>
    </citation>
    <scope>NUCLEOTIDE SEQUENCE [LARGE SCALE GENOMIC DNA]</scope>
    <source>
        <strain evidence="7">ATCC 50177 / NandII</strain>
    </source>
</reference>
<evidence type="ECO:0000256" key="2">
    <source>
        <dbReference type="SAM" id="MobiDB-lite"/>
    </source>
</evidence>
<dbReference type="InterPro" id="IPR029023">
    <property type="entry name" value="Tensin_phosphatase"/>
</dbReference>
<dbReference type="InterPro" id="IPR000387">
    <property type="entry name" value="Tyr_Pase_dom"/>
</dbReference>
<dbReference type="Pfam" id="PF22784">
    <property type="entry name" value="PTP-SAK"/>
    <property type="match status" value="1"/>
</dbReference>
<gene>
    <name evidence="6" type="ORF">AV274_4139</name>
</gene>
<dbReference type="InterPro" id="IPR051281">
    <property type="entry name" value="Dual-spec_lipid-protein_phosph"/>
</dbReference>
<proteinExistence type="predicted"/>
<accession>A0A196SD28</accession>
<dbReference type="InterPro" id="IPR029021">
    <property type="entry name" value="Prot-tyrosine_phosphatase-like"/>
</dbReference>
<dbReference type="InterPro" id="IPR016130">
    <property type="entry name" value="Tyr_Pase_AS"/>
</dbReference>
<name>A0A196SD28_BLAHN</name>
<keyword evidence="1" id="KW-0378">Hydrolase</keyword>
<evidence type="ECO:0000313" key="7">
    <source>
        <dbReference type="Proteomes" id="UP000078348"/>
    </source>
</evidence>
<evidence type="ECO:0000313" key="6">
    <source>
        <dbReference type="EMBL" id="OAO14216.1"/>
    </source>
</evidence>
<dbReference type="PROSITE" id="PS51181">
    <property type="entry name" value="PPASE_TENSIN"/>
    <property type="match status" value="1"/>
</dbReference>